<gene>
    <name evidence="2" type="ORF">HYPSUDRAFT_87372</name>
</gene>
<keyword evidence="3" id="KW-1185">Reference proteome</keyword>
<dbReference type="InterPro" id="IPR011058">
    <property type="entry name" value="Cyanovirin-N"/>
</dbReference>
<proteinExistence type="predicted"/>
<dbReference type="AlphaFoldDB" id="A0A0D2PRS8"/>
<evidence type="ECO:0000313" key="2">
    <source>
        <dbReference type="EMBL" id="KJA22535.1"/>
    </source>
</evidence>
<organism evidence="2 3">
    <name type="scientific">Hypholoma sublateritium (strain FD-334 SS-4)</name>
    <dbReference type="NCBI Taxonomy" id="945553"/>
    <lineage>
        <taxon>Eukaryota</taxon>
        <taxon>Fungi</taxon>
        <taxon>Dikarya</taxon>
        <taxon>Basidiomycota</taxon>
        <taxon>Agaricomycotina</taxon>
        <taxon>Agaricomycetes</taxon>
        <taxon>Agaricomycetidae</taxon>
        <taxon>Agaricales</taxon>
        <taxon>Agaricineae</taxon>
        <taxon>Strophariaceae</taxon>
        <taxon>Hypholoma</taxon>
    </lineage>
</organism>
<dbReference type="PANTHER" id="PTHR42076">
    <property type="entry name" value="CYANOVIRIN-N HOMOLOG"/>
    <property type="match status" value="1"/>
</dbReference>
<dbReference type="OMA" id="ATPIGIW"/>
<accession>A0A0D2PRS8</accession>
<dbReference type="InterPro" id="IPR036673">
    <property type="entry name" value="Cyanovirin-N_sf"/>
</dbReference>
<sequence length="377" mass="40479">MSFQNTSRNIAISSSFLNAECRDWDKNFKQSSIDLNKYIGNSDGTFTLTEAGFAQTASSLSLRGAVLFASLKTRSGSLNNVSFDLNLCIANMNGKLEFQKPTESLLNTGACYSLSGSLLKGLCMGYDGRHYFSQIDLDNFYANNNGSFKSGDNHFYNSSRNVSLHASSSALTLKAELKANHWPTGDAWDAAETDLVTCIVIRGGKFIFEKHDGPFDREGAFTKFFERVPFVGFVVAGIHALAGNEEHATRALALCANSSIVCGGIVIGALLGGPLGGAIGAGLATPLGILVETQIAGKIKDPQLQAQFEEATLGRYMYETLRNVLAAGAAGYFAEFLGAQVVGEEALKQVAAKLADALKHSKIPEEWIAAEEKVKRL</sequence>
<feature type="domain" description="Cyanovirin-N" evidence="1">
    <location>
        <begin position="104"/>
        <end position="208"/>
    </location>
</feature>
<evidence type="ECO:0000313" key="3">
    <source>
        <dbReference type="Proteomes" id="UP000054270"/>
    </source>
</evidence>
<dbReference type="PANTHER" id="PTHR42076:SF1">
    <property type="entry name" value="CYANOVIRIN-N DOMAIN-CONTAINING PROTEIN"/>
    <property type="match status" value="1"/>
</dbReference>
<dbReference type="SMART" id="SM01111">
    <property type="entry name" value="CVNH"/>
    <property type="match status" value="2"/>
</dbReference>
<dbReference type="EMBL" id="KN817549">
    <property type="protein sequence ID" value="KJA22535.1"/>
    <property type="molecule type" value="Genomic_DNA"/>
</dbReference>
<dbReference type="Proteomes" id="UP000054270">
    <property type="component" value="Unassembled WGS sequence"/>
</dbReference>
<name>A0A0D2PRS8_HYPSF</name>
<dbReference type="OrthoDB" id="2441380at2759"/>
<evidence type="ECO:0000259" key="1">
    <source>
        <dbReference type="SMART" id="SM01111"/>
    </source>
</evidence>
<dbReference type="STRING" id="945553.A0A0D2PRS8"/>
<feature type="domain" description="Cyanovirin-N" evidence="1">
    <location>
        <begin position="2"/>
        <end position="98"/>
    </location>
</feature>
<protein>
    <recommendedName>
        <fullName evidence="1">Cyanovirin-N domain-containing protein</fullName>
    </recommendedName>
</protein>
<dbReference type="SUPFAM" id="SSF51322">
    <property type="entry name" value="Cyanovirin-N"/>
    <property type="match status" value="2"/>
</dbReference>
<dbReference type="Gene3D" id="2.30.60.10">
    <property type="entry name" value="Cyanovirin-N"/>
    <property type="match status" value="2"/>
</dbReference>
<reference evidence="3" key="1">
    <citation type="submission" date="2014-04" db="EMBL/GenBank/DDBJ databases">
        <title>Evolutionary Origins and Diversification of the Mycorrhizal Mutualists.</title>
        <authorList>
            <consortium name="DOE Joint Genome Institute"/>
            <consortium name="Mycorrhizal Genomics Consortium"/>
            <person name="Kohler A."/>
            <person name="Kuo A."/>
            <person name="Nagy L.G."/>
            <person name="Floudas D."/>
            <person name="Copeland A."/>
            <person name="Barry K.W."/>
            <person name="Cichocki N."/>
            <person name="Veneault-Fourrey C."/>
            <person name="LaButti K."/>
            <person name="Lindquist E.A."/>
            <person name="Lipzen A."/>
            <person name="Lundell T."/>
            <person name="Morin E."/>
            <person name="Murat C."/>
            <person name="Riley R."/>
            <person name="Ohm R."/>
            <person name="Sun H."/>
            <person name="Tunlid A."/>
            <person name="Henrissat B."/>
            <person name="Grigoriev I.V."/>
            <person name="Hibbett D.S."/>
            <person name="Martin F."/>
        </authorList>
    </citation>
    <scope>NUCLEOTIDE SEQUENCE [LARGE SCALE GENOMIC DNA]</scope>
    <source>
        <strain evidence="3">FD-334 SS-4</strain>
    </source>
</reference>
<dbReference type="Pfam" id="PF08881">
    <property type="entry name" value="CVNH"/>
    <property type="match status" value="2"/>
</dbReference>